<evidence type="ECO:0000313" key="2">
    <source>
        <dbReference type="EMBL" id="VEI66725.1"/>
    </source>
</evidence>
<protein>
    <submittedName>
        <fullName evidence="2">Uncharacterized protein</fullName>
    </submittedName>
</protein>
<feature type="transmembrane region" description="Helical" evidence="1">
    <location>
        <begin position="84"/>
        <end position="105"/>
    </location>
</feature>
<organism evidence="2 3">
    <name type="scientific">Serratia fonticola</name>
    <dbReference type="NCBI Taxonomy" id="47917"/>
    <lineage>
        <taxon>Bacteria</taxon>
        <taxon>Pseudomonadati</taxon>
        <taxon>Pseudomonadota</taxon>
        <taxon>Gammaproteobacteria</taxon>
        <taxon>Enterobacterales</taxon>
        <taxon>Yersiniaceae</taxon>
        <taxon>Serratia</taxon>
    </lineage>
</organism>
<dbReference type="Proteomes" id="UP000270487">
    <property type="component" value="Chromosome"/>
</dbReference>
<keyword evidence="1" id="KW-1133">Transmembrane helix</keyword>
<evidence type="ECO:0000256" key="1">
    <source>
        <dbReference type="SAM" id="Phobius"/>
    </source>
</evidence>
<feature type="transmembrane region" description="Helical" evidence="1">
    <location>
        <begin position="23"/>
        <end position="41"/>
    </location>
</feature>
<keyword evidence="1" id="KW-0472">Membrane</keyword>
<accession>A0A3S4YRE0</accession>
<keyword evidence="1" id="KW-0812">Transmembrane</keyword>
<feature type="transmembrane region" description="Helical" evidence="1">
    <location>
        <begin position="47"/>
        <end position="72"/>
    </location>
</feature>
<evidence type="ECO:0000313" key="3">
    <source>
        <dbReference type="Proteomes" id="UP000270487"/>
    </source>
</evidence>
<gene>
    <name evidence="2" type="ORF">NCTC13193_01734</name>
</gene>
<sequence length="108" mass="12135">MTESAVVKDNTFDSMVRFGLKMAWFNLLALVIILMVASFVPDEAAEWIDLVVSILCFINITMNILVFCFALVGLFKSRLKWSALLAMFIVLVSFALYLIVIIASFQTS</sequence>
<dbReference type="EMBL" id="LR134492">
    <property type="protein sequence ID" value="VEI66725.1"/>
    <property type="molecule type" value="Genomic_DNA"/>
</dbReference>
<proteinExistence type="predicted"/>
<reference evidence="2 3" key="1">
    <citation type="submission" date="2018-12" db="EMBL/GenBank/DDBJ databases">
        <authorList>
            <consortium name="Pathogen Informatics"/>
        </authorList>
    </citation>
    <scope>NUCLEOTIDE SEQUENCE [LARGE SCALE GENOMIC DNA]</scope>
    <source>
        <strain evidence="2 3">NCTC13193</strain>
    </source>
</reference>
<dbReference type="RefSeq" id="WP_418337871.1">
    <property type="nucleotide sequence ID" value="NZ_JBEGWX010000040.1"/>
</dbReference>
<dbReference type="AlphaFoldDB" id="A0A3S4YRE0"/>
<name>A0A3S4YRE0_SERFO</name>